<sequence>MGWLSHIYEAEYIFPDDAQADAIRAAIVEALESTPRYAHITAEAELQHLFQRHGDQHSVRHAYHDHEVANAELTVYVSLRRLVMWLQGTHSTKVFKFVDDLAFTFATVDGKTVVHTLSISRIGQGDMFQNRKNISIIMDTVNARMPYERVVVLQK</sequence>
<dbReference type="VEuPathDB" id="AmoebaDB:ACA1_290180"/>
<dbReference type="OMA" id="NISIIMD"/>
<evidence type="ECO:0000313" key="1">
    <source>
        <dbReference type="EMBL" id="ELR25254.1"/>
    </source>
</evidence>
<dbReference type="OrthoDB" id="10556933at2759"/>
<dbReference type="EMBL" id="KB007805">
    <property type="protein sequence ID" value="ELR25254.1"/>
    <property type="molecule type" value="Genomic_DNA"/>
</dbReference>
<reference evidence="1 2" key="1">
    <citation type="journal article" date="2013" name="Genome Biol.">
        <title>Genome of Acanthamoeba castellanii highlights extensive lateral gene transfer and early evolution of tyrosine kinase signaling.</title>
        <authorList>
            <person name="Clarke M."/>
            <person name="Lohan A.J."/>
            <person name="Liu B."/>
            <person name="Lagkouvardos I."/>
            <person name="Roy S."/>
            <person name="Zafar N."/>
            <person name="Bertelli C."/>
            <person name="Schilde C."/>
            <person name="Kianianmomeni A."/>
            <person name="Burglin T.R."/>
            <person name="Frech C."/>
            <person name="Turcotte B."/>
            <person name="Kopec K.O."/>
            <person name="Synnott J.M."/>
            <person name="Choo C."/>
            <person name="Paponov I."/>
            <person name="Finkler A."/>
            <person name="Soon Heng Tan C."/>
            <person name="Hutchins A.P."/>
            <person name="Weinmeier T."/>
            <person name="Rattei T."/>
            <person name="Chu J.S."/>
            <person name="Gimenez G."/>
            <person name="Irimia M."/>
            <person name="Rigden D.J."/>
            <person name="Fitzpatrick D.A."/>
            <person name="Lorenzo-Morales J."/>
            <person name="Bateman A."/>
            <person name="Chiu C.H."/>
            <person name="Tang P."/>
            <person name="Hegemann P."/>
            <person name="Fromm H."/>
            <person name="Raoult D."/>
            <person name="Greub G."/>
            <person name="Miranda-Saavedra D."/>
            <person name="Chen N."/>
            <person name="Nash P."/>
            <person name="Ginger M.L."/>
            <person name="Horn M."/>
            <person name="Schaap P."/>
            <person name="Caler L."/>
            <person name="Loftus B."/>
        </authorList>
    </citation>
    <scope>NUCLEOTIDE SEQUENCE [LARGE SCALE GENOMIC DNA]</scope>
    <source>
        <strain evidence="1 2">Neff</strain>
    </source>
</reference>
<evidence type="ECO:0000313" key="2">
    <source>
        <dbReference type="Proteomes" id="UP000011083"/>
    </source>
</evidence>
<dbReference type="InterPro" id="IPR010865">
    <property type="entry name" value="DUF1499"/>
</dbReference>
<dbReference type="KEGG" id="acan:ACA1_290180"/>
<dbReference type="GeneID" id="14926300"/>
<name>L8HI45_ACACF</name>
<dbReference type="AlphaFoldDB" id="L8HI45"/>
<keyword evidence="2" id="KW-1185">Reference proteome</keyword>
<dbReference type="RefSeq" id="XP_004368009.1">
    <property type="nucleotide sequence ID" value="XM_004367952.1"/>
</dbReference>
<proteinExistence type="predicted"/>
<dbReference type="Pfam" id="PF07386">
    <property type="entry name" value="DUF1499"/>
    <property type="match status" value="1"/>
</dbReference>
<organism evidence="1 2">
    <name type="scientific">Acanthamoeba castellanii (strain ATCC 30010 / Neff)</name>
    <dbReference type="NCBI Taxonomy" id="1257118"/>
    <lineage>
        <taxon>Eukaryota</taxon>
        <taxon>Amoebozoa</taxon>
        <taxon>Discosea</taxon>
        <taxon>Longamoebia</taxon>
        <taxon>Centramoebida</taxon>
        <taxon>Acanthamoebidae</taxon>
        <taxon>Acanthamoeba</taxon>
    </lineage>
</organism>
<gene>
    <name evidence="1" type="ORF">ACA1_290180</name>
</gene>
<protein>
    <submittedName>
        <fullName evidence="1">Uncharacterized protein</fullName>
    </submittedName>
</protein>
<dbReference type="Proteomes" id="UP000011083">
    <property type="component" value="Unassembled WGS sequence"/>
</dbReference>
<accession>L8HI45</accession>